<evidence type="ECO:0000259" key="1">
    <source>
        <dbReference type="Pfam" id="PF10367"/>
    </source>
</evidence>
<organism evidence="2 3">
    <name type="scientific">Phytophthora nicotianae</name>
    <name type="common">Potato buckeye rot agent</name>
    <name type="synonym">Phytophthora parasitica</name>
    <dbReference type="NCBI Taxonomy" id="4792"/>
    <lineage>
        <taxon>Eukaryota</taxon>
        <taxon>Sar</taxon>
        <taxon>Stramenopiles</taxon>
        <taxon>Oomycota</taxon>
        <taxon>Peronosporomycetes</taxon>
        <taxon>Peronosporales</taxon>
        <taxon>Peronosporaceae</taxon>
        <taxon>Phytophthora</taxon>
    </lineage>
</organism>
<dbReference type="GO" id="GO:0016020">
    <property type="term" value="C:membrane"/>
    <property type="evidence" value="ECO:0007669"/>
    <property type="project" value="TreeGrafter"/>
</dbReference>
<dbReference type="EMBL" id="LNFP01000092">
    <property type="protein sequence ID" value="KUF97878.1"/>
    <property type="molecule type" value="Genomic_DNA"/>
</dbReference>
<dbReference type="AlphaFoldDB" id="A0A0W8DN94"/>
<sequence length="132" mass="14460">MSSSSGEQRVAFRSTAVVTGFEGKVDAGYGATKHPLSKLGEFFAQALPHSAHNVREMSITKSLSNVYNLQVQCDRVERLSQSVQVDPNTLCPVCHKRIGDIVFAVYPNGKVVHYNCTNSNLQLCPVTGERFS</sequence>
<dbReference type="GO" id="GO:0034058">
    <property type="term" value="P:endosomal vesicle fusion"/>
    <property type="evidence" value="ECO:0007669"/>
    <property type="project" value="TreeGrafter"/>
</dbReference>
<protein>
    <recommendedName>
        <fullName evidence="1">Vacuolar sorting protein 39/Transforming growth factor beta receptor-associated zinc finger domain-containing protein</fullName>
    </recommendedName>
</protein>
<dbReference type="PANTHER" id="PTHR12894">
    <property type="entry name" value="CNH DOMAIN CONTAINING"/>
    <property type="match status" value="1"/>
</dbReference>
<evidence type="ECO:0000313" key="3">
    <source>
        <dbReference type="Proteomes" id="UP000054636"/>
    </source>
</evidence>
<reference evidence="2 3" key="1">
    <citation type="submission" date="2015-11" db="EMBL/GenBank/DDBJ databases">
        <title>Genomes and virulence difference between two physiological races of Phytophthora nicotianae.</title>
        <authorList>
            <person name="Liu H."/>
            <person name="Ma X."/>
            <person name="Yu H."/>
            <person name="Fang D."/>
            <person name="Li Y."/>
            <person name="Wang X."/>
            <person name="Wang W."/>
            <person name="Dong Y."/>
            <person name="Xiao B."/>
        </authorList>
    </citation>
    <scope>NUCLEOTIDE SEQUENCE [LARGE SCALE GENOMIC DNA]</scope>
    <source>
        <strain evidence="3">race 1</strain>
    </source>
</reference>
<dbReference type="PANTHER" id="PTHR12894:SF27">
    <property type="entry name" value="TRANSFORMING GROWTH FACTOR-BETA RECEPTOR-ASSOCIATED PROTEIN 1"/>
    <property type="match status" value="1"/>
</dbReference>
<accession>A0A0W8DN94</accession>
<gene>
    <name evidence="2" type="ORF">AM588_10010661</name>
</gene>
<dbReference type="GO" id="GO:0005737">
    <property type="term" value="C:cytoplasm"/>
    <property type="evidence" value="ECO:0007669"/>
    <property type="project" value="TreeGrafter"/>
</dbReference>
<dbReference type="Pfam" id="PF10367">
    <property type="entry name" value="zf-Vps39_C"/>
    <property type="match status" value="1"/>
</dbReference>
<name>A0A0W8DN94_PHYNI</name>
<dbReference type="Proteomes" id="UP000054636">
    <property type="component" value="Unassembled WGS sequence"/>
</dbReference>
<feature type="domain" description="Vacuolar sorting protein 39/Transforming growth factor beta receptor-associated zinc finger" evidence="1">
    <location>
        <begin position="80"/>
        <end position="119"/>
    </location>
</feature>
<comment type="caution">
    <text evidence="2">The sequence shown here is derived from an EMBL/GenBank/DDBJ whole genome shotgun (WGS) entry which is preliminary data.</text>
</comment>
<evidence type="ECO:0000313" key="2">
    <source>
        <dbReference type="EMBL" id="KUF97878.1"/>
    </source>
</evidence>
<dbReference type="GO" id="GO:0006914">
    <property type="term" value="P:autophagy"/>
    <property type="evidence" value="ECO:0007669"/>
    <property type="project" value="TreeGrafter"/>
</dbReference>
<dbReference type="InterPro" id="IPR032914">
    <property type="entry name" value="Vam6/VPS39/TRAP1"/>
</dbReference>
<dbReference type="InterPro" id="IPR019453">
    <property type="entry name" value="VPS39/TGFA1_Znf"/>
</dbReference>
<proteinExistence type="predicted"/>